<evidence type="ECO:0000313" key="1">
    <source>
        <dbReference type="EMBL" id="CVI21237.1"/>
    </source>
</evidence>
<reference evidence="1 2" key="1">
    <citation type="submission" date="2016-01" db="EMBL/GenBank/DDBJ databases">
        <authorList>
            <person name="Regsiter A."/>
            <person name="william w."/>
        </authorList>
    </citation>
    <scope>NUCLEOTIDE SEQUENCE [LARGE SCALE GENOMIC DNA]</scope>
    <source>
        <strain evidence="1 2">B6</strain>
    </source>
</reference>
<name>A0A822V870_AGRTU</name>
<accession>A0A822V870</accession>
<dbReference type="EMBL" id="FCNL01000031">
    <property type="protein sequence ID" value="CVI21237.1"/>
    <property type="molecule type" value="Genomic_DNA"/>
</dbReference>
<dbReference type="Proteomes" id="UP000192074">
    <property type="component" value="Unassembled WGS sequence"/>
</dbReference>
<protein>
    <submittedName>
        <fullName evidence="1">Uncharacterized protein</fullName>
    </submittedName>
</protein>
<organism evidence="1 2">
    <name type="scientific">Agrobacterium tumefaciens str. B6</name>
    <dbReference type="NCBI Taxonomy" id="1183423"/>
    <lineage>
        <taxon>Bacteria</taxon>
        <taxon>Pseudomonadati</taxon>
        <taxon>Pseudomonadota</taxon>
        <taxon>Alphaproteobacteria</taxon>
        <taxon>Hyphomicrobiales</taxon>
        <taxon>Rhizobiaceae</taxon>
        <taxon>Rhizobium/Agrobacterium group</taxon>
        <taxon>Agrobacterium</taxon>
        <taxon>Agrobacterium tumefaciens complex</taxon>
    </lineage>
</organism>
<dbReference type="AlphaFoldDB" id="A0A822V870"/>
<sequence>MTGVTDAYAVKSRRSPVRWWIAQRTLERGSFLASFNVILQARTIQQNIRVLERPQYAHHHEITGAELSPLKPLFPSKRIAQLLEPLTEMTHAAGGDTGFDRINRCKHPHDGTRARIRFIGKEAGETLCYVKHNSTGFEKNEIALLVDRHLAERLHSQIFGAAHLGKSQVP</sequence>
<evidence type="ECO:0000313" key="2">
    <source>
        <dbReference type="Proteomes" id="UP000192074"/>
    </source>
</evidence>
<gene>
    <name evidence="1" type="ORF">AGR4A_Lc130217</name>
</gene>
<comment type="caution">
    <text evidence="1">The sequence shown here is derived from an EMBL/GenBank/DDBJ whole genome shotgun (WGS) entry which is preliminary data.</text>
</comment>
<proteinExistence type="predicted"/>